<name>A0A368YDH2_9HYPH</name>
<dbReference type="OrthoDB" id="7774794at2"/>
<evidence type="ECO:0000313" key="1">
    <source>
        <dbReference type="EMBL" id="RCW78301.1"/>
    </source>
</evidence>
<dbReference type="Proteomes" id="UP000253324">
    <property type="component" value="Unassembled WGS sequence"/>
</dbReference>
<sequence length="80" mass="9103">MPIPRPHYSRNHPERFDACQLAIEDKLIELIGQASDVGWHKDEILSAIIEIADNLSLARRDDIALAIETQLSKLTKKRDV</sequence>
<dbReference type="EMBL" id="QPJM01000026">
    <property type="protein sequence ID" value="RCW78301.1"/>
    <property type="molecule type" value="Genomic_DNA"/>
</dbReference>
<organism evidence="1 2">
    <name type="scientific">Phyllobacterium bourgognense</name>
    <dbReference type="NCBI Taxonomy" id="314236"/>
    <lineage>
        <taxon>Bacteria</taxon>
        <taxon>Pseudomonadati</taxon>
        <taxon>Pseudomonadota</taxon>
        <taxon>Alphaproteobacteria</taxon>
        <taxon>Hyphomicrobiales</taxon>
        <taxon>Phyllobacteriaceae</taxon>
        <taxon>Phyllobacterium</taxon>
    </lineage>
</organism>
<comment type="caution">
    <text evidence="1">The sequence shown here is derived from an EMBL/GenBank/DDBJ whole genome shotgun (WGS) entry which is preliminary data.</text>
</comment>
<protein>
    <submittedName>
        <fullName evidence="1">Uncharacterized protein</fullName>
    </submittedName>
</protein>
<evidence type="ECO:0000313" key="2">
    <source>
        <dbReference type="Proteomes" id="UP000253324"/>
    </source>
</evidence>
<accession>A0A368YDH2</accession>
<dbReference type="AlphaFoldDB" id="A0A368YDH2"/>
<reference evidence="1 2" key="1">
    <citation type="submission" date="2018-07" db="EMBL/GenBank/DDBJ databases">
        <title>Genomic Encyclopedia of Type Strains, Phase III (KMG-III): the genomes of soil and plant-associated and newly described type strains.</title>
        <authorList>
            <person name="Whitman W."/>
        </authorList>
    </citation>
    <scope>NUCLEOTIDE SEQUENCE [LARGE SCALE GENOMIC DNA]</scope>
    <source>
        <strain evidence="1 2">31-25a</strain>
    </source>
</reference>
<dbReference type="RefSeq" id="WP_114432696.1">
    <property type="nucleotide sequence ID" value="NZ_QPJM01000026.1"/>
</dbReference>
<gene>
    <name evidence="1" type="ORF">C7476_1263</name>
</gene>
<keyword evidence="2" id="KW-1185">Reference proteome</keyword>
<proteinExistence type="predicted"/>